<evidence type="ECO:0000259" key="1">
    <source>
        <dbReference type="PROSITE" id="PS50995"/>
    </source>
</evidence>
<gene>
    <name evidence="2" type="ORF">Afil01_31980</name>
</gene>
<accession>A0A9W6SM77</accession>
<keyword evidence="3" id="KW-1185">Reference proteome</keyword>
<dbReference type="Pfam" id="PF12802">
    <property type="entry name" value="MarR_2"/>
    <property type="match status" value="1"/>
</dbReference>
<dbReference type="EMBL" id="BSTX01000002">
    <property type="protein sequence ID" value="GLZ78391.1"/>
    <property type="molecule type" value="Genomic_DNA"/>
</dbReference>
<dbReference type="PROSITE" id="PS50995">
    <property type="entry name" value="HTH_MARR_2"/>
    <property type="match status" value="1"/>
</dbReference>
<name>A0A9W6SM77_9ACTN</name>
<dbReference type="GO" id="GO:0006950">
    <property type="term" value="P:response to stress"/>
    <property type="evidence" value="ECO:0007669"/>
    <property type="project" value="TreeGrafter"/>
</dbReference>
<reference evidence="2" key="1">
    <citation type="submission" date="2023-03" db="EMBL/GenBank/DDBJ databases">
        <title>Actinorhabdospora filicis NBRC 111898.</title>
        <authorList>
            <person name="Ichikawa N."/>
            <person name="Sato H."/>
            <person name="Tonouchi N."/>
        </authorList>
    </citation>
    <scope>NUCLEOTIDE SEQUENCE</scope>
    <source>
        <strain evidence="2">NBRC 111898</strain>
    </source>
</reference>
<dbReference type="GO" id="GO:0003700">
    <property type="term" value="F:DNA-binding transcription factor activity"/>
    <property type="evidence" value="ECO:0007669"/>
    <property type="project" value="InterPro"/>
</dbReference>
<dbReference type="SMART" id="SM00347">
    <property type="entry name" value="HTH_MARR"/>
    <property type="match status" value="1"/>
</dbReference>
<proteinExistence type="predicted"/>
<dbReference type="PANTHER" id="PTHR33164">
    <property type="entry name" value="TRANSCRIPTIONAL REGULATOR, MARR FAMILY"/>
    <property type="match status" value="1"/>
</dbReference>
<dbReference type="SUPFAM" id="SSF46785">
    <property type="entry name" value="Winged helix' DNA-binding domain"/>
    <property type="match status" value="1"/>
</dbReference>
<feature type="domain" description="HTH marR-type" evidence="1">
    <location>
        <begin position="1"/>
        <end position="145"/>
    </location>
</feature>
<dbReference type="InterPro" id="IPR000835">
    <property type="entry name" value="HTH_MarR-typ"/>
</dbReference>
<dbReference type="InterPro" id="IPR036388">
    <property type="entry name" value="WH-like_DNA-bd_sf"/>
</dbReference>
<organism evidence="2 3">
    <name type="scientific">Actinorhabdospora filicis</name>
    <dbReference type="NCBI Taxonomy" id="1785913"/>
    <lineage>
        <taxon>Bacteria</taxon>
        <taxon>Bacillati</taxon>
        <taxon>Actinomycetota</taxon>
        <taxon>Actinomycetes</taxon>
        <taxon>Micromonosporales</taxon>
        <taxon>Micromonosporaceae</taxon>
        <taxon>Actinorhabdospora</taxon>
    </lineage>
</organism>
<dbReference type="PANTHER" id="PTHR33164:SF99">
    <property type="entry name" value="MARR FAMILY REGULATORY PROTEIN"/>
    <property type="match status" value="1"/>
</dbReference>
<dbReference type="Gene3D" id="1.10.10.10">
    <property type="entry name" value="Winged helix-like DNA-binding domain superfamily/Winged helix DNA-binding domain"/>
    <property type="match status" value="1"/>
</dbReference>
<dbReference type="Proteomes" id="UP001165079">
    <property type="component" value="Unassembled WGS sequence"/>
</dbReference>
<dbReference type="InterPro" id="IPR036390">
    <property type="entry name" value="WH_DNA-bd_sf"/>
</dbReference>
<dbReference type="AlphaFoldDB" id="A0A9W6SM77"/>
<comment type="caution">
    <text evidence="2">The sequence shown here is derived from an EMBL/GenBank/DDBJ whole genome shotgun (WGS) entry which is preliminary data.</text>
</comment>
<evidence type="ECO:0000313" key="2">
    <source>
        <dbReference type="EMBL" id="GLZ78391.1"/>
    </source>
</evidence>
<evidence type="ECO:0000313" key="3">
    <source>
        <dbReference type="Proteomes" id="UP001165079"/>
    </source>
</evidence>
<dbReference type="InterPro" id="IPR039422">
    <property type="entry name" value="MarR/SlyA-like"/>
</dbReference>
<protein>
    <submittedName>
        <fullName evidence="2">MarR family transcriptional regulator</fullName>
    </submittedName>
</protein>
<sequence length="155" mass="17265">MGNGIDDGDRAVWDAFFAMQMDFWRHLSRILQTETGLSEPDYAILLALRDAPGGRLRAYQLSEVTDFEKSRLHHHLRRMSVRGLLTRESEADDPRAAVAAITPEGTAAITAAVPKREEHIRRWLLDALDDGQKAALTDISEAVLRGLKDKTASAE</sequence>
<dbReference type="RefSeq" id="WP_285663548.1">
    <property type="nucleotide sequence ID" value="NZ_BSTX01000002.1"/>
</dbReference>